<dbReference type="AlphaFoldDB" id="A0A8R1EAK1"/>
<name>A0A8R1EAK1_CAEJA</name>
<sequence>MNSETMRSSVIHENPQFVGKRDDPNRHVVTEQFCQMLFGVSRMELIEFTADGVTSNIYCRDVLKNRQRKKDSSQFFTSLPVTQ</sequence>
<protein>
    <submittedName>
        <fullName evidence="2">Uncharacterized protein</fullName>
    </submittedName>
</protein>
<evidence type="ECO:0000313" key="3">
    <source>
        <dbReference type="Proteomes" id="UP000005237"/>
    </source>
</evidence>
<evidence type="ECO:0000313" key="2">
    <source>
        <dbReference type="EnsemblMetazoa" id="CJA30875b.1"/>
    </source>
</evidence>
<proteinExistence type="predicted"/>
<reference evidence="3" key="1">
    <citation type="submission" date="2010-08" db="EMBL/GenBank/DDBJ databases">
        <authorList>
            <consortium name="Caenorhabditis japonica Sequencing Consortium"/>
            <person name="Wilson R.K."/>
        </authorList>
    </citation>
    <scope>NUCLEOTIDE SEQUENCE [LARGE SCALE GENOMIC DNA]</scope>
    <source>
        <strain evidence="3">DF5081</strain>
    </source>
</reference>
<dbReference type="Proteomes" id="UP000005237">
    <property type="component" value="Unassembled WGS sequence"/>
</dbReference>
<evidence type="ECO:0000256" key="1">
    <source>
        <dbReference type="SAM" id="MobiDB-lite"/>
    </source>
</evidence>
<dbReference type="EnsemblMetazoa" id="CJA30875b.1">
    <property type="protein sequence ID" value="CJA30875b.1"/>
    <property type="gene ID" value="WBGene00206722"/>
</dbReference>
<reference evidence="2" key="2">
    <citation type="submission" date="2022-06" db="UniProtKB">
        <authorList>
            <consortium name="EnsemblMetazoa"/>
        </authorList>
    </citation>
    <scope>IDENTIFICATION</scope>
    <source>
        <strain evidence="2">DF5081</strain>
    </source>
</reference>
<feature type="region of interest" description="Disordered" evidence="1">
    <location>
        <begin position="1"/>
        <end position="23"/>
    </location>
</feature>
<accession>A0A8R1EAK1</accession>
<organism evidence="2 3">
    <name type="scientific">Caenorhabditis japonica</name>
    <dbReference type="NCBI Taxonomy" id="281687"/>
    <lineage>
        <taxon>Eukaryota</taxon>
        <taxon>Metazoa</taxon>
        <taxon>Ecdysozoa</taxon>
        <taxon>Nematoda</taxon>
        <taxon>Chromadorea</taxon>
        <taxon>Rhabditida</taxon>
        <taxon>Rhabditina</taxon>
        <taxon>Rhabditomorpha</taxon>
        <taxon>Rhabditoidea</taxon>
        <taxon>Rhabditidae</taxon>
        <taxon>Peloderinae</taxon>
        <taxon>Caenorhabditis</taxon>
    </lineage>
</organism>
<keyword evidence="3" id="KW-1185">Reference proteome</keyword>